<dbReference type="AlphaFoldDB" id="A0A941IFL2"/>
<organism evidence="9 10">
    <name type="scientific">Actinospica acidithermotolerans</name>
    <dbReference type="NCBI Taxonomy" id="2828514"/>
    <lineage>
        <taxon>Bacteria</taxon>
        <taxon>Bacillati</taxon>
        <taxon>Actinomycetota</taxon>
        <taxon>Actinomycetes</taxon>
        <taxon>Catenulisporales</taxon>
        <taxon>Actinospicaceae</taxon>
        <taxon>Actinospica</taxon>
    </lineage>
</organism>
<dbReference type="CDD" id="cd00063">
    <property type="entry name" value="FN3"/>
    <property type="match status" value="1"/>
</dbReference>
<dbReference type="PROSITE" id="PS50853">
    <property type="entry name" value="FN3"/>
    <property type="match status" value="1"/>
</dbReference>
<dbReference type="RefSeq" id="WP_212517604.1">
    <property type="nucleotide sequence ID" value="NZ_JAGSOH010000017.1"/>
</dbReference>
<feature type="compositionally biased region" description="Polar residues" evidence="5">
    <location>
        <begin position="663"/>
        <end position="679"/>
    </location>
</feature>
<evidence type="ECO:0000256" key="2">
    <source>
        <dbReference type="ARBA" id="ARBA00023026"/>
    </source>
</evidence>
<feature type="region of interest" description="Disordered" evidence="5">
    <location>
        <begin position="649"/>
        <end position="679"/>
    </location>
</feature>
<dbReference type="InterPro" id="IPR013783">
    <property type="entry name" value="Ig-like_fold"/>
</dbReference>
<dbReference type="InterPro" id="IPR022409">
    <property type="entry name" value="PKD/Chitinase_dom"/>
</dbReference>
<dbReference type="EMBL" id="JAGSOH010000017">
    <property type="protein sequence ID" value="MBR7826455.1"/>
    <property type="molecule type" value="Genomic_DNA"/>
</dbReference>
<dbReference type="GO" id="GO:0016798">
    <property type="term" value="F:hydrolase activity, acting on glycosyl bonds"/>
    <property type="evidence" value="ECO:0007669"/>
    <property type="project" value="UniProtKB-KW"/>
</dbReference>
<dbReference type="Pfam" id="PF00041">
    <property type="entry name" value="fn3"/>
    <property type="match status" value="1"/>
</dbReference>
<dbReference type="InterPro" id="IPR000601">
    <property type="entry name" value="PKD_dom"/>
</dbReference>
<dbReference type="PANTHER" id="PTHR36842:SF1">
    <property type="entry name" value="PROTEIN TOLB"/>
    <property type="match status" value="1"/>
</dbReference>
<name>A0A941IFL2_9ACTN</name>
<keyword evidence="4" id="KW-0624">Polysaccharide degradation</keyword>
<feature type="chain" id="PRO_5037696652" evidence="6">
    <location>
        <begin position="28"/>
        <end position="921"/>
    </location>
</feature>
<evidence type="ECO:0000259" key="7">
    <source>
        <dbReference type="PROSITE" id="PS50093"/>
    </source>
</evidence>
<dbReference type="PANTHER" id="PTHR36842">
    <property type="entry name" value="PROTEIN TOLB HOMOLOG"/>
    <property type="match status" value="1"/>
</dbReference>
<evidence type="ECO:0000256" key="5">
    <source>
        <dbReference type="SAM" id="MobiDB-lite"/>
    </source>
</evidence>
<sequence length="921" mass="96141">MIGRKTRMARAAAILAAVVLPTTFSLGAGSASAGAGTRHPATGVGSCTLKGWNPKADPADAKSLPVGKRPQSYIPDNYDCTGAVFAAPGTEFRKFPQPHDFTIVNRPSIAPRDLNQAEVQTPETATNPLAPYFPPFQHFVIIYRENHTFDDYLGDCATTVIAGCNGKVESTNHISSVPYLHSMAKTYALDDSYSTGTQPPSGPNHWWLFSGQSQSSSQQQTYPGNGTQFDRFLTGDDGPEDEGTSACTAPTGTSSGSSPYTFVMNGDFYWMLSSGSGYWRNPADGKLEVLPPDRPGTTIPEELHYNEYTCSGQNIPDTTVANDYDNFVKTNGLPAYSFVELFNDHPGTYQDIPTNDSATNDVVSSLMSNPTYKDNTLIIVTEDDTQNGNNGPDHVSNTYRVPIVVIGSPTYVKQHYLSHVAYTTSNVLAAMERTMENVKSGIINSSDSIGTSTFPMTTADQSALGDPLEDFWVQGSTPLSASATGSPSTGNAPLTVNFTGTATGGTAPYTYNWTFGDGATSTAQNPSHTYSGAGTYTATLTVTDGSSPAKTATSQVTTNVSAVGNPLAATASANPTSGQIPLGVTFTGTATGGTPGYTYSWNFGDGSAVSTSQNPSHTYSAAGTYTATLTVTDSASPANTASSTVTITASPVQGTAPGAPTGLTASPGTGQASLSWTTPSSNGGVNITSYKVYRGTSSGTETLLTSGGCSGLGAVNSCTDTGLTAGQTYYYKVTAVNAIGESAQSNEASVTPTGTGCPSSQLLGDPGFEGGASNTAPWTVTSTHSPVEVINSSTSEPPHSGTYDAWLDGWGTTDTDTLAQTVTLPSGCTNYNLSFWLHINTAETSTSTAYDTLKVQVLNSGGTVLSTLHTYSNLDHNTGYAQHTFSLASYAGQTVTLKFTGAEDFEYQTSFVLDDTALNVS</sequence>
<keyword evidence="10" id="KW-1185">Reference proteome</keyword>
<dbReference type="InterPro" id="IPR036116">
    <property type="entry name" value="FN3_sf"/>
</dbReference>
<dbReference type="InterPro" id="IPR035986">
    <property type="entry name" value="PKD_dom_sf"/>
</dbReference>
<evidence type="ECO:0000256" key="4">
    <source>
        <dbReference type="ARBA" id="ARBA00023326"/>
    </source>
</evidence>
<keyword evidence="6" id="KW-0732">Signal</keyword>
<dbReference type="SUPFAM" id="SSF49265">
    <property type="entry name" value="Fibronectin type III"/>
    <property type="match status" value="1"/>
</dbReference>
<dbReference type="SMART" id="SM00060">
    <property type="entry name" value="FN3"/>
    <property type="match status" value="1"/>
</dbReference>
<reference evidence="9" key="1">
    <citation type="submission" date="2021-04" db="EMBL/GenBank/DDBJ databases">
        <title>Genome based classification of Actinospica acidithermotolerans sp. nov., an actinobacterium isolated from an Indonesian hot spring.</title>
        <authorList>
            <person name="Kusuma A.B."/>
            <person name="Putra K.E."/>
            <person name="Nafisah S."/>
            <person name="Loh J."/>
            <person name="Nouioui I."/>
            <person name="Goodfellow M."/>
        </authorList>
    </citation>
    <scope>NUCLEOTIDE SEQUENCE</scope>
    <source>
        <strain evidence="9">MGRD01-02</strain>
    </source>
</reference>
<dbReference type="Proteomes" id="UP000676325">
    <property type="component" value="Unassembled WGS sequence"/>
</dbReference>
<protein>
    <submittedName>
        <fullName evidence="9">PKD domain-containing protein</fullName>
    </submittedName>
</protein>
<accession>A0A941IFL2</accession>
<evidence type="ECO:0000256" key="3">
    <source>
        <dbReference type="ARBA" id="ARBA00023295"/>
    </source>
</evidence>
<dbReference type="GO" id="GO:0016788">
    <property type="term" value="F:hydrolase activity, acting on ester bonds"/>
    <property type="evidence" value="ECO:0007669"/>
    <property type="project" value="InterPro"/>
</dbReference>
<keyword evidence="1" id="KW-0378">Hydrolase</keyword>
<dbReference type="InterPro" id="IPR007312">
    <property type="entry name" value="Phosphoesterase"/>
</dbReference>
<proteinExistence type="predicted"/>
<evidence type="ECO:0000259" key="8">
    <source>
        <dbReference type="PROSITE" id="PS50853"/>
    </source>
</evidence>
<dbReference type="Pfam" id="PF04185">
    <property type="entry name" value="Phosphoesterase"/>
    <property type="match status" value="1"/>
</dbReference>
<keyword evidence="4" id="KW-0119">Carbohydrate metabolism</keyword>
<evidence type="ECO:0000256" key="6">
    <source>
        <dbReference type="SAM" id="SignalP"/>
    </source>
</evidence>
<dbReference type="SMART" id="SM00089">
    <property type="entry name" value="PKD"/>
    <property type="match status" value="2"/>
</dbReference>
<dbReference type="GO" id="GO:0000272">
    <property type="term" value="P:polysaccharide catabolic process"/>
    <property type="evidence" value="ECO:0007669"/>
    <property type="project" value="UniProtKB-KW"/>
</dbReference>
<dbReference type="PROSITE" id="PS50093">
    <property type="entry name" value="PKD"/>
    <property type="match status" value="2"/>
</dbReference>
<feature type="domain" description="Fibronectin type-III" evidence="8">
    <location>
        <begin position="656"/>
        <end position="756"/>
    </location>
</feature>
<dbReference type="CDD" id="cd00146">
    <property type="entry name" value="PKD"/>
    <property type="match status" value="2"/>
</dbReference>
<dbReference type="InterPro" id="IPR003961">
    <property type="entry name" value="FN3_dom"/>
</dbReference>
<evidence type="ECO:0000256" key="1">
    <source>
        <dbReference type="ARBA" id="ARBA00022801"/>
    </source>
</evidence>
<dbReference type="Gene3D" id="2.60.120.260">
    <property type="entry name" value="Galactose-binding domain-like"/>
    <property type="match status" value="1"/>
</dbReference>
<gene>
    <name evidence="9" type="ORF">KDK95_09090</name>
</gene>
<feature type="domain" description="PKD" evidence="7">
    <location>
        <begin position="479"/>
        <end position="565"/>
    </location>
</feature>
<evidence type="ECO:0000313" key="9">
    <source>
        <dbReference type="EMBL" id="MBR7826455.1"/>
    </source>
</evidence>
<dbReference type="SUPFAM" id="SSF49299">
    <property type="entry name" value="PKD domain"/>
    <property type="match status" value="2"/>
</dbReference>
<dbReference type="Gene3D" id="2.60.40.10">
    <property type="entry name" value="Immunoglobulins"/>
    <property type="match status" value="3"/>
</dbReference>
<keyword evidence="2" id="KW-0843">Virulence</keyword>
<dbReference type="Gene3D" id="3.40.720.10">
    <property type="entry name" value="Alkaline Phosphatase, subunit A"/>
    <property type="match status" value="2"/>
</dbReference>
<feature type="signal peptide" evidence="6">
    <location>
        <begin position="1"/>
        <end position="27"/>
    </location>
</feature>
<dbReference type="Pfam" id="PF18911">
    <property type="entry name" value="PKD_4"/>
    <property type="match status" value="2"/>
</dbReference>
<feature type="domain" description="PKD" evidence="7">
    <location>
        <begin position="567"/>
        <end position="649"/>
    </location>
</feature>
<keyword evidence="3" id="KW-0326">Glycosidase</keyword>
<evidence type="ECO:0000313" key="10">
    <source>
        <dbReference type="Proteomes" id="UP000676325"/>
    </source>
</evidence>
<dbReference type="InterPro" id="IPR017850">
    <property type="entry name" value="Alkaline_phosphatase_core_sf"/>
</dbReference>
<comment type="caution">
    <text evidence="9">The sequence shown here is derived from an EMBL/GenBank/DDBJ whole genome shotgun (WGS) entry which is preliminary data.</text>
</comment>